<dbReference type="SUPFAM" id="SSF52058">
    <property type="entry name" value="L domain-like"/>
    <property type="match status" value="1"/>
</dbReference>
<protein>
    <recommendedName>
        <fullName evidence="1">Disease resistance protein At4g27190-like leucine-rich repeats domain-containing protein</fullName>
    </recommendedName>
</protein>
<dbReference type="Proteomes" id="UP000324897">
    <property type="component" value="Unassembled WGS sequence"/>
</dbReference>
<evidence type="ECO:0000313" key="3">
    <source>
        <dbReference type="Proteomes" id="UP000324897"/>
    </source>
</evidence>
<dbReference type="EMBL" id="RWGY01000031">
    <property type="protein sequence ID" value="TVU14705.1"/>
    <property type="molecule type" value="Genomic_DNA"/>
</dbReference>
<dbReference type="OrthoDB" id="583206at2759"/>
<name>A0A5J9TTU5_9POAL</name>
<accession>A0A5J9TTU5</accession>
<dbReference type="PANTHER" id="PTHR33463:SF28">
    <property type="entry name" value="VTA1_CALLOSE SYNTHASE N-TERMINAL DOMAIN-CONTAINING PROTEIN"/>
    <property type="match status" value="1"/>
</dbReference>
<sequence>MGTESHGSWVKSSGVEIVLQSVCGRPGFISTVVTFPLFSVLSNREECTAFDAVDVVPPLPLNGYLSTDAYNKLEERLDPFPLVQWNVGVGPTACFTQAISSIVRERKIRLHAPFDHVIEVDMKQAAGLSFEDMLTIKVVEALGLLDSQNYNELKEDDDDVRYYSYGQRNTMDALKELSRSVALSEIFEKMLKRYLLVVWNLNETIKPIKLSTFTEDICLPPPRWKNSFWLVSATSRHVYDKSKPDYPCTIKSFGGEDILMLTLHSLHQAAKYILDEITYKDEKYWHIVALRCFHYAAMFLIPYSSPSHGGDGDQQSSDASADITSDELIRQWAAQGILPVISHSSQERMEQVTHSYQGKFSYDDIYQTGNVILQAFQEYSLLQLPFCPATKADEPTNTAAHFLVYSGLIAEHLTIDALCDDSHPGLEHMQWISHVGDHGWHISRDWLSQEARGPTALIIRHCSPQSTLFTKLDHQLARFPCICVLDLSYTPLISLPSSVNCLQNLKLLSLKGCSNLSNPLSFPDDERSILAKNGSNKIMFSLLYLDVSYSNVKTFSSNFFHHMPNLQELMLVKCSNLEELPPTFYALSSLTTLELTGTKIKYFSVEIFVQMKRLQSLKLIDNMNLLLIPELVSKASCELINQHNEGWNSIMEEGVKLEWHPALKSFTLIGSPHINIKRLSLYGCKKLELVDIKELDALEELNLSATAIKELPADIPNLPRLRRLLLVGVPSLRRFPWHEMRRLPDVFYLDQCSDGNNTNLSQPQVTQVCISDSRFFYTFYSASRNIVRDGKLFKSFYVRVASCKARCRKVQDEEDMAFIKKLQVSVSAAYADVNRCYLTEGVSIVPMDDVPPIRETERHVEISAVERYPHGLKHLLDVTKSISMMDDTHVDSLSDLLSGDLCELEECMLRRCHQMTCVFQWAGYLHDTLTNACASHLKSLTYFNTGGYNFDALKHLRLEHCPRLEGVVPRGSVLPSLVTLDVLFCYNLKAIFYDRYRSNPSSYQLPRLRRMHLQELPLLKHLHVDDAIITAPAWEELHVRGCWSLRRLPRLNQQPGKMAGVKVSGERAWWQNLRWDQEDGGTSLHRDSYQPVLPRASASFHERVVIKSYLR</sequence>
<feature type="non-terminal residue" evidence="2">
    <location>
        <position position="1"/>
    </location>
</feature>
<keyword evidence="3" id="KW-1185">Reference proteome</keyword>
<gene>
    <name evidence="2" type="ORF">EJB05_38191</name>
</gene>
<dbReference type="AlphaFoldDB" id="A0A5J9TTU5"/>
<dbReference type="InterPro" id="IPR057135">
    <property type="entry name" value="At4g27190-like_LRR"/>
</dbReference>
<comment type="caution">
    <text evidence="2">The sequence shown here is derived from an EMBL/GenBank/DDBJ whole genome shotgun (WGS) entry which is preliminary data.</text>
</comment>
<organism evidence="2 3">
    <name type="scientific">Eragrostis curvula</name>
    <name type="common">weeping love grass</name>
    <dbReference type="NCBI Taxonomy" id="38414"/>
    <lineage>
        <taxon>Eukaryota</taxon>
        <taxon>Viridiplantae</taxon>
        <taxon>Streptophyta</taxon>
        <taxon>Embryophyta</taxon>
        <taxon>Tracheophyta</taxon>
        <taxon>Spermatophyta</taxon>
        <taxon>Magnoliopsida</taxon>
        <taxon>Liliopsida</taxon>
        <taxon>Poales</taxon>
        <taxon>Poaceae</taxon>
        <taxon>PACMAD clade</taxon>
        <taxon>Chloridoideae</taxon>
        <taxon>Eragrostideae</taxon>
        <taxon>Eragrostidinae</taxon>
        <taxon>Eragrostis</taxon>
    </lineage>
</organism>
<dbReference type="PANTHER" id="PTHR33463">
    <property type="entry name" value="NB-ARC DOMAIN-CONTAINING PROTEIN-RELATED"/>
    <property type="match status" value="1"/>
</dbReference>
<dbReference type="InterPro" id="IPR032675">
    <property type="entry name" value="LRR_dom_sf"/>
</dbReference>
<dbReference type="Gene3D" id="3.80.10.10">
    <property type="entry name" value="Ribonuclease Inhibitor"/>
    <property type="match status" value="3"/>
</dbReference>
<dbReference type="InterPro" id="IPR050905">
    <property type="entry name" value="Plant_NBS-LRR"/>
</dbReference>
<evidence type="ECO:0000259" key="1">
    <source>
        <dbReference type="Pfam" id="PF23247"/>
    </source>
</evidence>
<feature type="domain" description="Disease resistance protein At4g27190-like leucine-rich repeats" evidence="1">
    <location>
        <begin position="949"/>
        <end position="1048"/>
    </location>
</feature>
<reference evidence="2 3" key="1">
    <citation type="journal article" date="2019" name="Sci. Rep.">
        <title>A high-quality genome of Eragrostis curvula grass provides insights into Poaceae evolution and supports new strategies to enhance forage quality.</title>
        <authorList>
            <person name="Carballo J."/>
            <person name="Santos B.A.C.M."/>
            <person name="Zappacosta D."/>
            <person name="Garbus I."/>
            <person name="Selva J.P."/>
            <person name="Gallo C.A."/>
            <person name="Diaz A."/>
            <person name="Albertini E."/>
            <person name="Caccamo M."/>
            <person name="Echenique V."/>
        </authorList>
    </citation>
    <scope>NUCLEOTIDE SEQUENCE [LARGE SCALE GENOMIC DNA]</scope>
    <source>
        <strain evidence="3">cv. Victoria</strain>
        <tissue evidence="2">Leaf</tissue>
    </source>
</reference>
<proteinExistence type="predicted"/>
<evidence type="ECO:0000313" key="2">
    <source>
        <dbReference type="EMBL" id="TVU14705.1"/>
    </source>
</evidence>
<dbReference type="Pfam" id="PF23247">
    <property type="entry name" value="LRR_RPS2"/>
    <property type="match status" value="1"/>
</dbReference>
<dbReference type="Gramene" id="TVU14705">
    <property type="protein sequence ID" value="TVU14705"/>
    <property type="gene ID" value="EJB05_38191"/>
</dbReference>